<keyword evidence="2 5" id="KW-0812">Transmembrane</keyword>
<dbReference type="FunFam" id="1.20.1280.290:FF:000012">
    <property type="entry name" value="Vacuolar membrane PQ loop repeat protein"/>
    <property type="match status" value="1"/>
</dbReference>
<keyword evidence="4 5" id="KW-0472">Membrane</keyword>
<evidence type="ECO:0000313" key="6">
    <source>
        <dbReference type="EMBL" id="PWA82119.1"/>
    </source>
</evidence>
<sequence length="396" mass="44330">MGLYKSNMPVCRADRHCSEWARSHMKYCLCTRKDLVSLILGMISVLSWGVAEVPQLITNYKEKSSEGLALGFLLTWIVGDVLNVLGCMLEPATLPTQYYMAVLYLITTLTLTIQALYYGYFANGSSKRQSHKIESVDNKRKDSHDKIPVESTVPILSKISESLQIPSADDNSSPERVYYSSARSLSRSHTPTLNYFHSQRSSHRETVEEPLLGGDVTGRSPPASQTKTLLCVAFTTTIFLCTYNFKLERDSYLYLNSETPHNGIVMQVGRKLLQVTGSLTEGSQGTDSSGIGTYLGWGMAAIYMGGRLPQIFLNFRRGNVQGLNPLMFIFALMGNATYVASILVSSMQWSKIKPNLPWVVESSGCVMLDSFILIQFIYFRYRRHKGLDTKRGNLIP</sequence>
<dbReference type="SMART" id="SM00679">
    <property type="entry name" value="CTNS"/>
    <property type="match status" value="2"/>
</dbReference>
<evidence type="ECO:0000256" key="3">
    <source>
        <dbReference type="ARBA" id="ARBA00022989"/>
    </source>
</evidence>
<comment type="caution">
    <text evidence="6">The sequence shown here is derived from an EMBL/GenBank/DDBJ whole genome shotgun (WGS) entry which is preliminary data.</text>
</comment>
<feature type="transmembrane region" description="Helical" evidence="5">
    <location>
        <begin position="356"/>
        <end position="381"/>
    </location>
</feature>
<comment type="subcellular location">
    <subcellularLocation>
        <location evidence="1">Membrane</location>
        <topology evidence="1">Multi-pass membrane protein</topology>
    </subcellularLocation>
</comment>
<feature type="transmembrane region" description="Helical" evidence="5">
    <location>
        <begin position="98"/>
        <end position="120"/>
    </location>
</feature>
<evidence type="ECO:0000256" key="4">
    <source>
        <dbReference type="ARBA" id="ARBA00023136"/>
    </source>
</evidence>
<dbReference type="FunFam" id="1.20.1280.290:FF:000009">
    <property type="entry name" value="PQ loop repeat family protein"/>
    <property type="match status" value="1"/>
</dbReference>
<dbReference type="InterPro" id="IPR051415">
    <property type="entry name" value="LAAT-1"/>
</dbReference>
<dbReference type="Proteomes" id="UP000245207">
    <property type="component" value="Unassembled WGS sequence"/>
</dbReference>
<feature type="transmembrane region" description="Helical" evidence="5">
    <location>
        <begin position="35"/>
        <end position="56"/>
    </location>
</feature>
<evidence type="ECO:0000256" key="1">
    <source>
        <dbReference type="ARBA" id="ARBA00004141"/>
    </source>
</evidence>
<protein>
    <submittedName>
        <fullName evidence="6">PQ-loop repeat family protein / transmembrane family protein</fullName>
    </submittedName>
</protein>
<evidence type="ECO:0000313" key="7">
    <source>
        <dbReference type="Proteomes" id="UP000245207"/>
    </source>
</evidence>
<organism evidence="6 7">
    <name type="scientific">Artemisia annua</name>
    <name type="common">Sweet wormwood</name>
    <dbReference type="NCBI Taxonomy" id="35608"/>
    <lineage>
        <taxon>Eukaryota</taxon>
        <taxon>Viridiplantae</taxon>
        <taxon>Streptophyta</taxon>
        <taxon>Embryophyta</taxon>
        <taxon>Tracheophyta</taxon>
        <taxon>Spermatophyta</taxon>
        <taxon>Magnoliopsida</taxon>
        <taxon>eudicotyledons</taxon>
        <taxon>Gunneridae</taxon>
        <taxon>Pentapetalae</taxon>
        <taxon>asterids</taxon>
        <taxon>campanulids</taxon>
        <taxon>Asterales</taxon>
        <taxon>Asteraceae</taxon>
        <taxon>Asteroideae</taxon>
        <taxon>Anthemideae</taxon>
        <taxon>Artemisiinae</taxon>
        <taxon>Artemisia</taxon>
    </lineage>
</organism>
<dbReference type="GO" id="GO:0098852">
    <property type="term" value="C:lytic vacuole membrane"/>
    <property type="evidence" value="ECO:0007669"/>
    <property type="project" value="UniProtKB-ARBA"/>
</dbReference>
<feature type="transmembrane region" description="Helical" evidence="5">
    <location>
        <begin position="325"/>
        <end position="344"/>
    </location>
</feature>
<dbReference type="Pfam" id="PF04193">
    <property type="entry name" value="PQ-loop"/>
    <property type="match status" value="2"/>
</dbReference>
<name>A0A2U1P8N8_ARTAN</name>
<dbReference type="EMBL" id="PKPP01001508">
    <property type="protein sequence ID" value="PWA82119.1"/>
    <property type="molecule type" value="Genomic_DNA"/>
</dbReference>
<proteinExistence type="predicted"/>
<dbReference type="GO" id="GO:0015174">
    <property type="term" value="F:basic amino acid transmembrane transporter activity"/>
    <property type="evidence" value="ECO:0007669"/>
    <property type="project" value="UniProtKB-ARBA"/>
</dbReference>
<dbReference type="PANTHER" id="PTHR16201">
    <property type="entry name" value="SEVEN TRANSMEMBRANE PROTEIN 1-RELATED"/>
    <property type="match status" value="1"/>
</dbReference>
<dbReference type="STRING" id="35608.A0A2U1P8N8"/>
<dbReference type="OrthoDB" id="8048523at2759"/>
<dbReference type="PANTHER" id="PTHR16201:SF44">
    <property type="entry name" value="SEVEN TRANSMEMBRANE PROTEIN 1"/>
    <property type="match status" value="1"/>
</dbReference>
<gene>
    <name evidence="6" type="ORF">CTI12_AA179740</name>
</gene>
<keyword evidence="7" id="KW-1185">Reference proteome</keyword>
<feature type="transmembrane region" description="Helical" evidence="5">
    <location>
        <begin position="68"/>
        <end position="86"/>
    </location>
</feature>
<accession>A0A2U1P8N8</accession>
<dbReference type="InterPro" id="IPR006603">
    <property type="entry name" value="PQ-loop_rpt"/>
</dbReference>
<reference evidence="6 7" key="1">
    <citation type="journal article" date="2018" name="Mol. Plant">
        <title>The genome of Artemisia annua provides insight into the evolution of Asteraceae family and artemisinin biosynthesis.</title>
        <authorList>
            <person name="Shen Q."/>
            <person name="Zhang L."/>
            <person name="Liao Z."/>
            <person name="Wang S."/>
            <person name="Yan T."/>
            <person name="Shi P."/>
            <person name="Liu M."/>
            <person name="Fu X."/>
            <person name="Pan Q."/>
            <person name="Wang Y."/>
            <person name="Lv Z."/>
            <person name="Lu X."/>
            <person name="Zhang F."/>
            <person name="Jiang W."/>
            <person name="Ma Y."/>
            <person name="Chen M."/>
            <person name="Hao X."/>
            <person name="Li L."/>
            <person name="Tang Y."/>
            <person name="Lv G."/>
            <person name="Zhou Y."/>
            <person name="Sun X."/>
            <person name="Brodelius P.E."/>
            <person name="Rose J.K.C."/>
            <person name="Tang K."/>
        </authorList>
    </citation>
    <scope>NUCLEOTIDE SEQUENCE [LARGE SCALE GENOMIC DNA]</scope>
    <source>
        <strain evidence="7">cv. Huhao1</strain>
        <tissue evidence="6">Leaf</tissue>
    </source>
</reference>
<evidence type="ECO:0000256" key="2">
    <source>
        <dbReference type="ARBA" id="ARBA00022692"/>
    </source>
</evidence>
<keyword evidence="3 5" id="KW-1133">Transmembrane helix</keyword>
<dbReference type="AlphaFoldDB" id="A0A2U1P8N8"/>
<dbReference type="Gene3D" id="1.20.1280.290">
    <property type="match status" value="2"/>
</dbReference>
<evidence type="ECO:0000256" key="5">
    <source>
        <dbReference type="SAM" id="Phobius"/>
    </source>
</evidence>